<evidence type="ECO:0000313" key="2">
    <source>
        <dbReference type="Proteomes" id="UP000007100"/>
    </source>
</evidence>
<accession>F0J1R9</accession>
<organism evidence="1 2">
    <name type="scientific">Acidiphilium multivorum (strain DSM 11245 / JCM 8867 / NBRC 100883 / AIU 301)</name>
    <dbReference type="NCBI Taxonomy" id="926570"/>
    <lineage>
        <taxon>Bacteria</taxon>
        <taxon>Pseudomonadati</taxon>
        <taxon>Pseudomonadota</taxon>
        <taxon>Alphaproteobacteria</taxon>
        <taxon>Acetobacterales</taxon>
        <taxon>Acidocellaceae</taxon>
        <taxon>Acidiphilium</taxon>
    </lineage>
</organism>
<name>F0J1R9_ACIMA</name>
<evidence type="ECO:0000313" key="1">
    <source>
        <dbReference type="EMBL" id="BAJ81812.1"/>
    </source>
</evidence>
<dbReference type="KEGG" id="amv:ACMV_24650"/>
<dbReference type="PANTHER" id="PTHR30007">
    <property type="entry name" value="PHP DOMAIN PROTEIN"/>
    <property type="match status" value="1"/>
</dbReference>
<dbReference type="AlphaFoldDB" id="F0J1R9"/>
<dbReference type="HOGENOM" id="CLU_158422_0_0_5"/>
<reference evidence="1 2" key="1">
    <citation type="submission" date="2010-12" db="EMBL/GenBank/DDBJ databases">
        <title>Whole genome sequence of Acidiphilium multivorum AIU301.</title>
        <authorList>
            <person name="Narita-Yamada S."/>
            <person name="Nakamura S."/>
            <person name="Ito N."/>
            <person name="Takarada H."/>
            <person name="Katano Y."/>
            <person name="Nakazawa H."/>
            <person name="Hosoyama A."/>
            <person name="Yamada R."/>
            <person name="Fujita N."/>
        </authorList>
    </citation>
    <scope>NUCLEOTIDE SEQUENCE [LARGE SCALE GENOMIC DNA]</scope>
    <source>
        <strain evidence="2">DSM 11245 / JCM 8867 / AIU301</strain>
    </source>
</reference>
<sequence length="110" mass="12168">MECRRRWQIPKQFAPFATAQGYFHRFCRDGTLDRLNHVLVIQARELARREASPTAGVIDSQSVKATEAGGPREFDAGEKITGASATSSRIQSATPSAPWFIMPVFRTVTG</sequence>
<dbReference type="PANTHER" id="PTHR30007:SF0">
    <property type="entry name" value="TRANSPOSASE"/>
    <property type="match status" value="1"/>
</dbReference>
<evidence type="ECO:0008006" key="3">
    <source>
        <dbReference type="Google" id="ProtNLM"/>
    </source>
</evidence>
<protein>
    <recommendedName>
        <fullName evidence="3">Transposase</fullName>
    </recommendedName>
</protein>
<dbReference type="EMBL" id="AP012035">
    <property type="protein sequence ID" value="BAJ81812.1"/>
    <property type="molecule type" value="Genomic_DNA"/>
</dbReference>
<proteinExistence type="predicted"/>
<keyword evidence="2" id="KW-1185">Reference proteome</keyword>
<gene>
    <name evidence="1" type="ordered locus">ACMV_24650</name>
</gene>
<dbReference type="Proteomes" id="UP000007100">
    <property type="component" value="Chromosome"/>
</dbReference>